<proteinExistence type="predicted"/>
<dbReference type="RefSeq" id="WP_234541850.1">
    <property type="nucleotide sequence ID" value="NZ_CAKMAB010000069.1"/>
</dbReference>
<dbReference type="Proteomes" id="UP000838749">
    <property type="component" value="Unassembled WGS sequence"/>
</dbReference>
<gene>
    <name evidence="1" type="ORF">PAECIP111894_05993</name>
</gene>
<reference evidence="1" key="1">
    <citation type="submission" date="2021-12" db="EMBL/GenBank/DDBJ databases">
        <authorList>
            <person name="Criscuolo A."/>
        </authorList>
    </citation>
    <scope>NUCLEOTIDE SEQUENCE</scope>
    <source>
        <strain evidence="1">CIP111894</strain>
    </source>
</reference>
<protein>
    <submittedName>
        <fullName evidence="1">Uncharacterized protein</fullName>
    </submittedName>
</protein>
<dbReference type="EMBL" id="CAKMAB010000069">
    <property type="protein sequence ID" value="CAH1059781.1"/>
    <property type="molecule type" value="Genomic_DNA"/>
</dbReference>
<accession>A0ABN8FP51</accession>
<keyword evidence="2" id="KW-1185">Reference proteome</keyword>
<name>A0ABN8FP51_9BACL</name>
<comment type="caution">
    <text evidence="1">The sequence shown here is derived from an EMBL/GenBank/DDBJ whole genome shotgun (WGS) entry which is preliminary data.</text>
</comment>
<organism evidence="1 2">
    <name type="scientific">Paenibacillus pseudetheri</name>
    <dbReference type="NCBI Taxonomy" id="2897682"/>
    <lineage>
        <taxon>Bacteria</taxon>
        <taxon>Bacillati</taxon>
        <taxon>Bacillota</taxon>
        <taxon>Bacilli</taxon>
        <taxon>Bacillales</taxon>
        <taxon>Paenibacillaceae</taxon>
        <taxon>Paenibacillus</taxon>
    </lineage>
</organism>
<evidence type="ECO:0000313" key="2">
    <source>
        <dbReference type="Proteomes" id="UP000838749"/>
    </source>
</evidence>
<sequence length="151" mass="17213">MKKYFLLGFIVIAIVLYFIFGGWTISDKINITSPAYIYSLDGRTSEKINVELMGDFNHKDNGFRGSMKIGNINYSTVLFVPGLNLNSYNGKEKTILGRIFYDNKSHQYSVLLNKELSDSLNIQYDPKNTLIISSPATNYDQAKQIHQNLNK</sequence>
<evidence type="ECO:0000313" key="1">
    <source>
        <dbReference type="EMBL" id="CAH1059781.1"/>
    </source>
</evidence>